<keyword evidence="2" id="KW-1185">Reference proteome</keyword>
<sequence length="299" mass="33805">MKNNTIIEVMPQGFCGGVMKAIKIAKEVRTEHPDQKITILGNLVHNRYVKLALRHWNIETVEETGKTRLELLDRIDDGIVIFTAHGVHPDVYKKAEEKGLRVYDASCRFVVQTQRIVQEKLEEGAVVFYIGKNKHPEAESIYTLSSRVYLIETESDIPELDAPSIFVTNQTTMSTLDIEHLFDAIRRRYPSACFHNEICNATRVRQEAVLALQNQEVDVLIVVGDPTSNNTEQLAQIARLAQIPTVVKAETVEDLRAFDWNGKTIAVTSGASTPKYLTSQIIRFVQDGTLEPFEIERVL</sequence>
<organism evidence="1 2">
    <name type="scientific">Dubosiella muris</name>
    <dbReference type="NCBI Taxonomy" id="3038133"/>
    <lineage>
        <taxon>Bacteria</taxon>
        <taxon>Bacillati</taxon>
        <taxon>Bacillota</taxon>
        <taxon>Erysipelotrichia</taxon>
        <taxon>Erysipelotrichales</taxon>
        <taxon>Erysipelotrichaceae</taxon>
        <taxon>Dubosiella</taxon>
    </lineage>
</organism>
<reference evidence="1" key="1">
    <citation type="submission" date="2019-04" db="EMBL/GenBank/DDBJ databases">
        <title>Microbes associate with the intestines of laboratory mice.</title>
        <authorList>
            <person name="Navarre W."/>
            <person name="Wong E."/>
            <person name="Huang K."/>
            <person name="Tropini C."/>
            <person name="Ng K."/>
            <person name="Yu B."/>
        </authorList>
    </citation>
    <scope>NUCLEOTIDE SEQUENCE</scope>
    <source>
        <strain evidence="1">NM09_H32</strain>
    </source>
</reference>
<comment type="caution">
    <text evidence="1">The sequence shown here is derived from an EMBL/GenBank/DDBJ whole genome shotgun (WGS) entry which is preliminary data.</text>
</comment>
<gene>
    <name evidence="1" type="primary">ispH</name>
    <name evidence="1" type="ORF">E5336_12025</name>
</gene>
<dbReference type="Proteomes" id="UP000308836">
    <property type="component" value="Unassembled WGS sequence"/>
</dbReference>
<evidence type="ECO:0000313" key="2">
    <source>
        <dbReference type="Proteomes" id="UP000308836"/>
    </source>
</evidence>
<dbReference type="EMBL" id="SRYG01000040">
    <property type="protein sequence ID" value="TGY64508.1"/>
    <property type="molecule type" value="Genomic_DNA"/>
</dbReference>
<keyword evidence="1" id="KW-0560">Oxidoreductase</keyword>
<name>A0AC61R454_9FIRM</name>
<dbReference type="EC" id="1.17.7.4" evidence="1"/>
<proteinExistence type="predicted"/>
<evidence type="ECO:0000313" key="1">
    <source>
        <dbReference type="EMBL" id="TGY64508.1"/>
    </source>
</evidence>
<accession>A0AC61R454</accession>
<protein>
    <submittedName>
        <fullName evidence="1">4-hydroxy-3-methylbut-2-enyl diphosphate reductase</fullName>
        <ecNumber evidence="1">1.17.7.4</ecNumber>
    </submittedName>
</protein>